<comment type="caution">
    <text evidence="1">The sequence shown here is derived from an EMBL/GenBank/DDBJ whole genome shotgun (WGS) entry which is preliminary data.</text>
</comment>
<dbReference type="EMBL" id="JANBPG010002719">
    <property type="protein sequence ID" value="KAJ1884851.1"/>
    <property type="molecule type" value="Genomic_DNA"/>
</dbReference>
<reference evidence="1" key="1">
    <citation type="submission" date="2022-07" db="EMBL/GenBank/DDBJ databases">
        <title>Phylogenomic reconstructions and comparative analyses of Kickxellomycotina fungi.</title>
        <authorList>
            <person name="Reynolds N.K."/>
            <person name="Stajich J.E."/>
            <person name="Barry K."/>
            <person name="Grigoriev I.V."/>
            <person name="Crous P."/>
            <person name="Smith M.E."/>
        </authorList>
    </citation>
    <scope>NUCLEOTIDE SEQUENCE</scope>
    <source>
        <strain evidence="1">Benny 63K</strain>
    </source>
</reference>
<gene>
    <name evidence="1" type="ORF">LPJ66_010410</name>
</gene>
<sequence length="510" mass="55240">DVHIQNYINGEWAPPTNGLFLDKYNPATGQVILQIPDSASADVDNAVKAVKAAFPLWSKTPVSERAAILLRIADLIDENSSILGTFESLDQGKPVFSAIHFEMPMCAASFRQFAKLITDGGIKESESRLESMITPTSITQPKASITESVTQHIAAGVAGLITPWNFPLPMVCFKIAPCIAAGSTCVVKPTELSSITSFLLSHILHAAGVPKGVVNIIFGSGLGAGEPLVKHKDVKLISFTGGSATGARIGALASGQFKRVSLELGGKNPAVFFDDCNIDHAVTTGIRGAYKNQGEICLCASRQYVQHGIYEKFVEMFRQKVRSDIFVGNPLDPKTFYGPVISQQHMDKVLGYIRLAQEEGATVEFLVNPSDTAVKGVSSDGRLTIEGHEGGYFIAPTLITNIKQSSRVMQEEIFGPVVCILPFGTEEEAVELANDTDYGLSASVWTLDHGKLDRVMRQINAGLVWGNNWLNIDQDMPFGGMGCSGNCRENGKYSLEFYTEVKTLSRHVFD</sequence>
<accession>A0ACC1I226</accession>
<feature type="non-terminal residue" evidence="1">
    <location>
        <position position="1"/>
    </location>
</feature>
<dbReference type="Proteomes" id="UP001150581">
    <property type="component" value="Unassembled WGS sequence"/>
</dbReference>
<organism evidence="1 2">
    <name type="scientific">Kickxella alabastrina</name>
    <dbReference type="NCBI Taxonomy" id="61397"/>
    <lineage>
        <taxon>Eukaryota</taxon>
        <taxon>Fungi</taxon>
        <taxon>Fungi incertae sedis</taxon>
        <taxon>Zoopagomycota</taxon>
        <taxon>Kickxellomycotina</taxon>
        <taxon>Kickxellomycetes</taxon>
        <taxon>Kickxellales</taxon>
        <taxon>Kickxellaceae</taxon>
        <taxon>Kickxella</taxon>
    </lineage>
</organism>
<evidence type="ECO:0000313" key="1">
    <source>
        <dbReference type="EMBL" id="KAJ1884851.1"/>
    </source>
</evidence>
<protein>
    <submittedName>
        <fullName evidence="1">Uncharacterized protein</fullName>
    </submittedName>
</protein>
<name>A0ACC1I226_9FUNG</name>
<proteinExistence type="predicted"/>
<keyword evidence="2" id="KW-1185">Reference proteome</keyword>
<evidence type="ECO:0000313" key="2">
    <source>
        <dbReference type="Proteomes" id="UP001150581"/>
    </source>
</evidence>